<dbReference type="CDD" id="cd00590">
    <property type="entry name" value="RRM_SF"/>
    <property type="match status" value="1"/>
</dbReference>
<evidence type="ECO:0000256" key="3">
    <source>
        <dbReference type="SAM" id="MobiDB-lite"/>
    </source>
</evidence>
<feature type="compositionally biased region" description="Basic residues" evidence="3">
    <location>
        <begin position="339"/>
        <end position="355"/>
    </location>
</feature>
<reference evidence="6" key="1">
    <citation type="submission" date="2020-11" db="EMBL/GenBank/DDBJ databases">
        <authorList>
            <person name="Tran Van P."/>
        </authorList>
    </citation>
    <scope>NUCLEOTIDE SEQUENCE</scope>
</reference>
<dbReference type="InterPro" id="IPR045180">
    <property type="entry name" value="La_dom_prot"/>
</dbReference>
<keyword evidence="1 2" id="KW-0694">RNA-binding</keyword>
<dbReference type="PANTHER" id="PTHR22792">
    <property type="entry name" value="LUPUS LA PROTEIN-RELATED"/>
    <property type="match status" value="1"/>
</dbReference>
<evidence type="ECO:0000259" key="4">
    <source>
        <dbReference type="PROSITE" id="PS50102"/>
    </source>
</evidence>
<dbReference type="InterPro" id="IPR012677">
    <property type="entry name" value="Nucleotide-bd_a/b_plait_sf"/>
</dbReference>
<dbReference type="SUPFAM" id="SSF54928">
    <property type="entry name" value="RNA-binding domain, RBD"/>
    <property type="match status" value="1"/>
</dbReference>
<proteinExistence type="predicted"/>
<dbReference type="GO" id="GO:0003729">
    <property type="term" value="F:mRNA binding"/>
    <property type="evidence" value="ECO:0007669"/>
    <property type="project" value="TreeGrafter"/>
</dbReference>
<evidence type="ECO:0000259" key="5">
    <source>
        <dbReference type="PROSITE" id="PS50961"/>
    </source>
</evidence>
<dbReference type="InterPro" id="IPR000504">
    <property type="entry name" value="RRM_dom"/>
</dbReference>
<feature type="domain" description="HTH La-type RNA-binding" evidence="5">
    <location>
        <begin position="1"/>
        <end position="115"/>
    </location>
</feature>
<dbReference type="EMBL" id="CAJPVJ010010480">
    <property type="protein sequence ID" value="CAG2173245.1"/>
    <property type="molecule type" value="Genomic_DNA"/>
</dbReference>
<dbReference type="OrthoDB" id="435402at2759"/>
<evidence type="ECO:0000256" key="1">
    <source>
        <dbReference type="ARBA" id="ARBA00022884"/>
    </source>
</evidence>
<feature type="domain" description="RRM" evidence="4">
    <location>
        <begin position="242"/>
        <end position="327"/>
    </location>
</feature>
<dbReference type="EMBL" id="OC925305">
    <property type="protein sequence ID" value="CAD7656058.1"/>
    <property type="molecule type" value="Genomic_DNA"/>
</dbReference>
<dbReference type="InterPro" id="IPR036390">
    <property type="entry name" value="WH_DNA-bd_sf"/>
</dbReference>
<dbReference type="Gene3D" id="1.10.10.10">
    <property type="entry name" value="Winged helix-like DNA-binding domain superfamily/Winged helix DNA-binding domain"/>
    <property type="match status" value="1"/>
</dbReference>
<feature type="region of interest" description="Disordered" evidence="3">
    <location>
        <begin position="339"/>
        <end position="370"/>
    </location>
</feature>
<dbReference type="Gene3D" id="3.30.70.330">
    <property type="match status" value="2"/>
</dbReference>
<keyword evidence="7" id="KW-1185">Reference proteome</keyword>
<dbReference type="CDD" id="cd12291">
    <property type="entry name" value="RRM1_La"/>
    <property type="match status" value="1"/>
</dbReference>
<dbReference type="GO" id="GO:0005634">
    <property type="term" value="C:nucleus"/>
    <property type="evidence" value="ECO:0007669"/>
    <property type="project" value="TreeGrafter"/>
</dbReference>
<dbReference type="AlphaFoldDB" id="A0A7R9QRQ3"/>
<dbReference type="InterPro" id="IPR006630">
    <property type="entry name" value="La_HTH"/>
</dbReference>
<dbReference type="SMART" id="SM00360">
    <property type="entry name" value="RRM"/>
    <property type="match status" value="2"/>
</dbReference>
<evidence type="ECO:0000313" key="7">
    <source>
        <dbReference type="Proteomes" id="UP000728032"/>
    </source>
</evidence>
<dbReference type="GO" id="GO:0008033">
    <property type="term" value="P:tRNA processing"/>
    <property type="evidence" value="ECO:0007669"/>
    <property type="project" value="TreeGrafter"/>
</dbReference>
<gene>
    <name evidence="6" type="ORF">ONB1V03_LOCUS12698</name>
</gene>
<protein>
    <submittedName>
        <fullName evidence="6">Uncharacterized protein</fullName>
    </submittedName>
</protein>
<dbReference type="InterPro" id="IPR036388">
    <property type="entry name" value="WH-like_DNA-bd_sf"/>
</dbReference>
<dbReference type="SUPFAM" id="SSF46785">
    <property type="entry name" value="Winged helix' DNA-binding domain"/>
    <property type="match status" value="1"/>
</dbReference>
<accession>A0A7R9QRQ3</accession>
<dbReference type="InterPro" id="IPR035979">
    <property type="entry name" value="RBD_domain_sf"/>
</dbReference>
<dbReference type="Proteomes" id="UP000728032">
    <property type="component" value="Unassembled WGS sequence"/>
</dbReference>
<dbReference type="GO" id="GO:0005829">
    <property type="term" value="C:cytosol"/>
    <property type="evidence" value="ECO:0007669"/>
    <property type="project" value="TreeGrafter"/>
</dbReference>
<dbReference type="GO" id="GO:0045727">
    <property type="term" value="P:positive regulation of translation"/>
    <property type="evidence" value="ECO:0007669"/>
    <property type="project" value="TreeGrafter"/>
</dbReference>
<evidence type="ECO:0000313" key="6">
    <source>
        <dbReference type="EMBL" id="CAD7656058.1"/>
    </source>
</evidence>
<dbReference type="GO" id="GO:0010494">
    <property type="term" value="C:cytoplasmic stress granule"/>
    <property type="evidence" value="ECO:0007669"/>
    <property type="project" value="TreeGrafter"/>
</dbReference>
<sequence length="370" mass="41828">MGATDRTRVMDQLEYYFSDVNLMNDHFMRRVAHKNNGCKTSHSIASHLSFMAFNDISSRTGLPMKTLMRFRRLNALVNNSMDVLTDAVKNSSSDLIETNDTIDGIRRKPCKPLPQMSDQLMASVDERTVYAKGFPKEATVDELIQWAQRFDGFVSLQIGRHRSGRRFSGSLFMTFADKCLADKMRNKLGVKYNDNELQMETKLEYNFRTKAFIDGQKLKSQPKTNGVSNGLSAKDLIPDKSVVIKIMGLKRSVSTDRLKKFFTPYGKVVYCGRHPDGHCLVQFANSLDTLNGLSAIMAPTNGGIDPKMVINGQEVSAQVLSGDEEKQFWIVANHKKSVRSQRREKLNHKKDRKRTASQTGDQSAKRLAQN</sequence>
<dbReference type="InterPro" id="IPR014886">
    <property type="entry name" value="La_xRRM"/>
</dbReference>
<dbReference type="PROSITE" id="PS50102">
    <property type="entry name" value="RRM"/>
    <property type="match status" value="1"/>
</dbReference>
<feature type="compositionally biased region" description="Polar residues" evidence="3">
    <location>
        <begin position="356"/>
        <end position="370"/>
    </location>
</feature>
<organism evidence="6">
    <name type="scientific">Oppiella nova</name>
    <dbReference type="NCBI Taxonomy" id="334625"/>
    <lineage>
        <taxon>Eukaryota</taxon>
        <taxon>Metazoa</taxon>
        <taxon>Ecdysozoa</taxon>
        <taxon>Arthropoda</taxon>
        <taxon>Chelicerata</taxon>
        <taxon>Arachnida</taxon>
        <taxon>Acari</taxon>
        <taxon>Acariformes</taxon>
        <taxon>Sarcoptiformes</taxon>
        <taxon>Oribatida</taxon>
        <taxon>Brachypylina</taxon>
        <taxon>Oppioidea</taxon>
        <taxon>Oppiidae</taxon>
        <taxon>Oppiella</taxon>
    </lineage>
</organism>
<dbReference type="SMART" id="SM00715">
    <property type="entry name" value="LA"/>
    <property type="match status" value="1"/>
</dbReference>
<evidence type="ECO:0000256" key="2">
    <source>
        <dbReference type="PROSITE-ProRule" id="PRU00332"/>
    </source>
</evidence>
<dbReference type="PANTHER" id="PTHR22792:SF166">
    <property type="entry name" value="LUPUS LA PROTEIN HOMOLOG"/>
    <property type="match status" value="1"/>
</dbReference>
<name>A0A7R9QRQ3_9ACAR</name>
<dbReference type="PROSITE" id="PS50961">
    <property type="entry name" value="HTH_LA"/>
    <property type="match status" value="1"/>
</dbReference>
<dbReference type="Pfam" id="PF08777">
    <property type="entry name" value="RRM_3"/>
    <property type="match status" value="1"/>
</dbReference>